<dbReference type="PROSITE" id="PS50005">
    <property type="entry name" value="TPR"/>
    <property type="match status" value="1"/>
</dbReference>
<dbReference type="InterPro" id="IPR011990">
    <property type="entry name" value="TPR-like_helical_dom_sf"/>
</dbReference>
<accession>A0ABS6X855</accession>
<dbReference type="Pfam" id="PF13432">
    <property type="entry name" value="TPR_16"/>
    <property type="match status" value="1"/>
</dbReference>
<evidence type="ECO:0000313" key="4">
    <source>
        <dbReference type="Proteomes" id="UP000774935"/>
    </source>
</evidence>
<sequence length="378" mass="43300">MKTTLLLCLLLLFSFTTFAQVGEVTAEIKQLFDQQQYDKIINKYASKADTYPAKAVYYIGVAYYMKEDDQNCLKLMDLSISKDSKNAYPHFIKGKTLQYLDQHPKAIESLNQAIELNAKDGEFYSALGDSYNELDKLDKALQAYSIAALQENAPDRVYIMIPQMHSAKGDDKSALAAFKTAKSTISKDTDSYITVLYNIGLLEYLNENYPVAEQAYQELLTLTPNDFQTYAKLMQVHYARKEYMKAAPLREKLYAAHANGLLQDNLQDMFCFDQFKWNDKMIQVFERYAEPEGKVYYKHIFYVVNQNGDIEYSIQTENSPVSMEQGGPKYLLGMRKGNSHYTYNVGVEQSFSYEKLKRQVIDILDGKIKPAAATHPTK</sequence>
<evidence type="ECO:0000256" key="2">
    <source>
        <dbReference type="SAM" id="SignalP"/>
    </source>
</evidence>
<dbReference type="PANTHER" id="PTHR12558">
    <property type="entry name" value="CELL DIVISION CYCLE 16,23,27"/>
    <property type="match status" value="1"/>
</dbReference>
<evidence type="ECO:0000313" key="3">
    <source>
        <dbReference type="EMBL" id="MBW3364163.1"/>
    </source>
</evidence>
<evidence type="ECO:0000256" key="1">
    <source>
        <dbReference type="PROSITE-ProRule" id="PRU00339"/>
    </source>
</evidence>
<dbReference type="Proteomes" id="UP000774935">
    <property type="component" value="Unassembled WGS sequence"/>
</dbReference>
<comment type="caution">
    <text evidence="3">The sequence shown here is derived from an EMBL/GenBank/DDBJ whole genome shotgun (WGS) entry which is preliminary data.</text>
</comment>
<dbReference type="Gene3D" id="1.25.40.10">
    <property type="entry name" value="Tetratricopeptide repeat domain"/>
    <property type="match status" value="3"/>
</dbReference>
<evidence type="ECO:0008006" key="5">
    <source>
        <dbReference type="Google" id="ProtNLM"/>
    </source>
</evidence>
<dbReference type="InterPro" id="IPR019734">
    <property type="entry name" value="TPR_rpt"/>
</dbReference>
<keyword evidence="2" id="KW-0732">Signal</keyword>
<gene>
    <name evidence="3" type="ORF">KYK27_03855</name>
</gene>
<name>A0ABS6X855_9BACT</name>
<keyword evidence="4" id="KW-1185">Reference proteome</keyword>
<dbReference type="EMBL" id="JAHWXQ010000001">
    <property type="protein sequence ID" value="MBW3364163.1"/>
    <property type="molecule type" value="Genomic_DNA"/>
</dbReference>
<dbReference type="SMART" id="SM00028">
    <property type="entry name" value="TPR"/>
    <property type="match status" value="4"/>
</dbReference>
<keyword evidence="1" id="KW-0802">TPR repeat</keyword>
<feature type="signal peptide" evidence="2">
    <location>
        <begin position="1"/>
        <end position="19"/>
    </location>
</feature>
<organism evidence="3 4">
    <name type="scientific">Pontibacter populi</name>
    <dbReference type="NCBI Taxonomy" id="890055"/>
    <lineage>
        <taxon>Bacteria</taxon>
        <taxon>Pseudomonadati</taxon>
        <taxon>Bacteroidota</taxon>
        <taxon>Cytophagia</taxon>
        <taxon>Cytophagales</taxon>
        <taxon>Hymenobacteraceae</taxon>
        <taxon>Pontibacter</taxon>
    </lineage>
</organism>
<dbReference type="RefSeq" id="WP_199108702.1">
    <property type="nucleotide sequence ID" value="NZ_JAHWXQ010000001.1"/>
</dbReference>
<dbReference type="PANTHER" id="PTHR12558:SF13">
    <property type="entry name" value="CELL DIVISION CYCLE PROTEIN 27 HOMOLOG"/>
    <property type="match status" value="1"/>
</dbReference>
<dbReference type="SUPFAM" id="SSF48452">
    <property type="entry name" value="TPR-like"/>
    <property type="match status" value="1"/>
</dbReference>
<feature type="repeat" description="TPR" evidence="1">
    <location>
        <begin position="193"/>
        <end position="226"/>
    </location>
</feature>
<feature type="chain" id="PRO_5045327724" description="Tetratricopeptide repeat protein" evidence="2">
    <location>
        <begin position="20"/>
        <end position="378"/>
    </location>
</feature>
<reference evidence="3 4" key="1">
    <citation type="submission" date="2021-07" db="EMBL/GenBank/DDBJ databases">
        <authorList>
            <person name="Kim M.K."/>
        </authorList>
    </citation>
    <scope>NUCLEOTIDE SEQUENCE [LARGE SCALE GENOMIC DNA]</scope>
    <source>
        <strain evidence="3 4">HLY7-15</strain>
    </source>
</reference>
<protein>
    <recommendedName>
        <fullName evidence="5">Tetratricopeptide repeat protein</fullName>
    </recommendedName>
</protein>
<proteinExistence type="predicted"/>